<evidence type="ECO:0000313" key="5">
    <source>
        <dbReference type="Proteomes" id="UP001442841"/>
    </source>
</evidence>
<dbReference type="PANTHER" id="PTHR16943:SF8">
    <property type="entry name" value="2-METHYLCITRATE DEHYDRATASE"/>
    <property type="match status" value="1"/>
</dbReference>
<dbReference type="InterPro" id="IPR036148">
    <property type="entry name" value="MmgE/PrpD_sf"/>
</dbReference>
<dbReference type="Pfam" id="PF03972">
    <property type="entry name" value="MmgE_PrpD_N"/>
    <property type="match status" value="1"/>
</dbReference>
<evidence type="ECO:0000259" key="2">
    <source>
        <dbReference type="Pfam" id="PF03972"/>
    </source>
</evidence>
<dbReference type="EMBL" id="CP154795">
    <property type="protein sequence ID" value="XAN06066.1"/>
    <property type="molecule type" value="Genomic_DNA"/>
</dbReference>
<dbReference type="InterPro" id="IPR045337">
    <property type="entry name" value="MmgE_PrpD_C"/>
</dbReference>
<dbReference type="RefSeq" id="WP_425307504.1">
    <property type="nucleotide sequence ID" value="NZ_CP154795.1"/>
</dbReference>
<feature type="domain" description="MmgE/PrpD N-terminal" evidence="2">
    <location>
        <begin position="19"/>
        <end position="246"/>
    </location>
</feature>
<dbReference type="InterPro" id="IPR042188">
    <property type="entry name" value="MmgE/PrpD_sf_2"/>
</dbReference>
<gene>
    <name evidence="4" type="ORF">AADG42_01660</name>
</gene>
<dbReference type="SUPFAM" id="SSF103378">
    <property type="entry name" value="2-methylcitrate dehydratase PrpD"/>
    <property type="match status" value="1"/>
</dbReference>
<protein>
    <submittedName>
        <fullName evidence="4">MmgE/PrpD family protein</fullName>
    </submittedName>
</protein>
<proteinExistence type="inferred from homology"/>
<evidence type="ECO:0000313" key="4">
    <source>
        <dbReference type="EMBL" id="XAN06066.1"/>
    </source>
</evidence>
<dbReference type="InterPro" id="IPR045336">
    <property type="entry name" value="MmgE_PrpD_N"/>
</dbReference>
<dbReference type="Proteomes" id="UP001442841">
    <property type="component" value="Chromosome"/>
</dbReference>
<reference evidence="4 5" key="1">
    <citation type="submission" date="2024-04" db="EMBL/GenBank/DDBJ databases">
        <title>Isolation of an actinomycete strain from pig manure.</title>
        <authorList>
            <person name="Gong T."/>
            <person name="Yu Z."/>
            <person name="An M."/>
            <person name="Wei C."/>
            <person name="Yang W."/>
            <person name="Liu L."/>
        </authorList>
    </citation>
    <scope>NUCLEOTIDE SEQUENCE [LARGE SCALE GENOMIC DNA]</scope>
    <source>
        <strain evidence="4 5">ZF39</strain>
    </source>
</reference>
<evidence type="ECO:0000259" key="3">
    <source>
        <dbReference type="Pfam" id="PF19305"/>
    </source>
</evidence>
<dbReference type="Pfam" id="PF19305">
    <property type="entry name" value="MmgE_PrpD_C"/>
    <property type="match status" value="1"/>
</dbReference>
<accession>A0ABZ3FN29</accession>
<dbReference type="PANTHER" id="PTHR16943">
    <property type="entry name" value="2-METHYLCITRATE DEHYDRATASE-RELATED"/>
    <property type="match status" value="1"/>
</dbReference>
<keyword evidence="5" id="KW-1185">Reference proteome</keyword>
<dbReference type="InterPro" id="IPR042183">
    <property type="entry name" value="MmgE/PrpD_sf_1"/>
</dbReference>
<feature type="domain" description="MmgE/PrpD C-terminal" evidence="3">
    <location>
        <begin position="271"/>
        <end position="420"/>
    </location>
</feature>
<evidence type="ECO:0000256" key="1">
    <source>
        <dbReference type="ARBA" id="ARBA00006174"/>
    </source>
</evidence>
<dbReference type="InterPro" id="IPR005656">
    <property type="entry name" value="MmgE_PrpD"/>
</dbReference>
<dbReference type="Gene3D" id="1.10.4100.10">
    <property type="entry name" value="2-methylcitrate dehydratase PrpD"/>
    <property type="match status" value="1"/>
</dbReference>
<sequence>MTPPPITAMLAELACSAGEAPAPAVESARRSLLDTLAVAVAGMTDPVMATLTAWVRTEAAPGPAAVWGSEEAFGIGHAALLNGTAAHALDWDDAVPSMPMHPAAVIFPALLAQAATEPVTGSELAAAFHIGSTATRAVFEVLGVGIHYGRGWHSTSTVGRIANVMALARLLKLDEKTTRNALAIAASLAAGSLSNFGTMTKPLHCGLAAKDALMAVGLARSGFTGRETQLEDRRGFFAMYGDQDPARLDTMGKRWAYWSGEWWNDLALKRYPSCFATHKPLDGVLALRDEIGPLDRITDIEVETRAGYGSPLISHLPTTGLEGKFSMPYTVASALTDGRVSLEHFTDERVNDPEILPLMKKVRETTGGGEDDPQYAEVRITRIDGSVVSRRVLVTYGDATNPLADHDLKAKFLDATAYAGWAENDAEHLFTTADAAMTSADLAPLLAALARKGNA</sequence>
<comment type="similarity">
    <text evidence="1">Belongs to the PrpD family.</text>
</comment>
<name>A0ABZ3FN29_9ACTN</name>
<dbReference type="Gene3D" id="3.30.1330.120">
    <property type="entry name" value="2-methylcitrate dehydratase PrpD"/>
    <property type="match status" value="1"/>
</dbReference>
<organism evidence="4 5">
    <name type="scientific">Ammonicoccus fulvus</name>
    <dbReference type="NCBI Taxonomy" id="3138240"/>
    <lineage>
        <taxon>Bacteria</taxon>
        <taxon>Bacillati</taxon>
        <taxon>Actinomycetota</taxon>
        <taxon>Actinomycetes</taxon>
        <taxon>Propionibacteriales</taxon>
        <taxon>Propionibacteriaceae</taxon>
        <taxon>Ammonicoccus</taxon>
    </lineage>
</organism>